<comment type="pathway">
    <text evidence="1">Protein modification; protein glycosylation.</text>
</comment>
<dbReference type="PANTHER" id="PTHR44998:SF1">
    <property type="entry name" value="UDP-N-ACETYLGLUCOSAMINE--PEPTIDE N-ACETYLGLUCOSAMINYLTRANSFERASE 110 KDA SUBUNIT"/>
    <property type="match status" value="1"/>
</dbReference>
<evidence type="ECO:0000256" key="1">
    <source>
        <dbReference type="ARBA" id="ARBA00004922"/>
    </source>
</evidence>
<dbReference type="AlphaFoldDB" id="A0A554XIN4"/>
<dbReference type="Proteomes" id="UP000316388">
    <property type="component" value="Unassembled WGS sequence"/>
</dbReference>
<sequence>MNPIPRIVQWHIPTVAPAKPSLEALLAEAQAHRSRGDVKSAHATLVRAVRDCPPDPRPYRELGRLAESLQRPEDALACHDRALAIEPRDVETLLAKADVLVRLARWDEVRQVAMTVLTIEPDHPDARVLLAGLAQLSGNLAEAEQQVRAALAAHPTHAGAINMLGKVLLARGDRSGALAMFERATEANPAHVEAWVNLGAMQLTERGDRQKAIACYRRALEINPNYPEAHFNLGAALFDEKSVKEAAGHLQHAIALRPIYPEAYVNLAVGLIASMYFDNALQACDRGLQVCGDHPGLWAQKAEALALMGRHQAAIEAGRRAIDFGYSANNLKVQMASWYRNLCDWREGGDRAAWRAWVDSGTTVNPFVLLSIDDDPLLQKRAAAQSVQNGKWSKASLPFVRKGECVSKLRIGYLSPDFRNHPIMTILGDVFEAHDRAQFEWYAFSLVAAPDDPVQARAVAIFDQFLDVSEWSDDRIVAHARELGIDVMVDLAGHTQGSRCGALALRCAPAQVTYIGYPGTTAVPAIDYIFGSPVVTPTGSESWFTEQPIRLPWLVPVLPRTVSDRVWTRAEAGLPQDAVVFCSFNNTYKFTPEMFDVWMNILRQVDGSVLWLYAKAPEVETNLRREAQARGIDPVRLYFAGAVDMPNYLARMRLADLFLDTHPYNAHTTALDAVWAGLPVLTFEGGSFVSRMAAGVLSSIGLRELVAADVTDYEARAVALGRDPARLADLRQRLLSPEMRTSPPFDPARFARYLEAAYRAMHERAAAGLPPAPMEVSVDGQVTVLQSPAVC</sequence>
<accession>A0A554XIN4</accession>
<feature type="domain" description="O-GlcNAc transferase C-terminal" evidence="10">
    <location>
        <begin position="566"/>
        <end position="750"/>
    </location>
</feature>
<feature type="domain" description="O-GlcNAc transferase C-terminal" evidence="10">
    <location>
        <begin position="405"/>
        <end position="547"/>
    </location>
</feature>
<keyword evidence="6" id="KW-0677">Repeat</keyword>
<evidence type="ECO:0000256" key="4">
    <source>
        <dbReference type="ARBA" id="ARBA00022676"/>
    </source>
</evidence>
<dbReference type="Pfam" id="PF13414">
    <property type="entry name" value="TPR_11"/>
    <property type="match status" value="1"/>
</dbReference>
<dbReference type="SUPFAM" id="SSF48452">
    <property type="entry name" value="TPR-like"/>
    <property type="match status" value="1"/>
</dbReference>
<evidence type="ECO:0000256" key="5">
    <source>
        <dbReference type="ARBA" id="ARBA00022679"/>
    </source>
</evidence>
<dbReference type="PANTHER" id="PTHR44998">
    <property type="match status" value="1"/>
</dbReference>
<evidence type="ECO:0000259" key="10">
    <source>
        <dbReference type="Pfam" id="PF13844"/>
    </source>
</evidence>
<proteinExistence type="inferred from homology"/>
<dbReference type="EC" id="2.4.1.255" evidence="3"/>
<keyword evidence="5" id="KW-0808">Transferase</keyword>
<dbReference type="PROSITE" id="PS50005">
    <property type="entry name" value="TPR"/>
    <property type="match status" value="3"/>
</dbReference>
<evidence type="ECO:0000256" key="8">
    <source>
        <dbReference type="PROSITE-ProRule" id="PRU00339"/>
    </source>
</evidence>
<dbReference type="SMART" id="SM00028">
    <property type="entry name" value="TPR"/>
    <property type="match status" value="8"/>
</dbReference>
<feature type="coiled-coil region" evidence="9">
    <location>
        <begin position="126"/>
        <end position="153"/>
    </location>
</feature>
<keyword evidence="9" id="KW-0175">Coiled coil</keyword>
<keyword evidence="7 8" id="KW-0802">TPR repeat</keyword>
<name>A0A554XIN4_9BURK</name>
<dbReference type="GO" id="GO:0097363">
    <property type="term" value="F:protein O-acetylglucosaminyltransferase activity"/>
    <property type="evidence" value="ECO:0007669"/>
    <property type="project" value="UniProtKB-EC"/>
</dbReference>
<reference evidence="11 12" key="1">
    <citation type="submission" date="2019-07" db="EMBL/GenBank/DDBJ databases">
        <title>Tepidimonas fonticaldi AT-A2 draft genome.</title>
        <authorList>
            <person name="Da Costa M.S."/>
            <person name="Froufe H.J.C."/>
            <person name="Egas C."/>
            <person name="Albuquerque L."/>
        </authorList>
    </citation>
    <scope>NUCLEOTIDE SEQUENCE [LARGE SCALE GENOMIC DNA]</scope>
    <source>
        <strain evidence="11 12">AT-A2</strain>
    </source>
</reference>
<dbReference type="Pfam" id="PF13844">
    <property type="entry name" value="Glyco_transf_41"/>
    <property type="match status" value="2"/>
</dbReference>
<dbReference type="Gene3D" id="1.25.40.10">
    <property type="entry name" value="Tetratricopeptide repeat domain"/>
    <property type="match status" value="1"/>
</dbReference>
<organism evidence="11 12">
    <name type="scientific">Tepidimonas fonticaldi</name>
    <dbReference type="NCBI Taxonomy" id="1101373"/>
    <lineage>
        <taxon>Bacteria</taxon>
        <taxon>Pseudomonadati</taxon>
        <taxon>Pseudomonadota</taxon>
        <taxon>Betaproteobacteria</taxon>
        <taxon>Burkholderiales</taxon>
        <taxon>Tepidimonas</taxon>
    </lineage>
</organism>
<dbReference type="Pfam" id="PF13428">
    <property type="entry name" value="TPR_14"/>
    <property type="match status" value="1"/>
</dbReference>
<keyword evidence="4" id="KW-0328">Glycosyltransferase</keyword>
<feature type="repeat" description="TPR" evidence="8">
    <location>
        <begin position="56"/>
        <end position="89"/>
    </location>
</feature>
<evidence type="ECO:0000313" key="11">
    <source>
        <dbReference type="EMBL" id="TSE35704.1"/>
    </source>
</evidence>
<evidence type="ECO:0000256" key="9">
    <source>
        <dbReference type="SAM" id="Coils"/>
    </source>
</evidence>
<comment type="similarity">
    <text evidence="2">Belongs to the glycosyltransferase 41 family. O-GlcNAc transferase subfamily.</text>
</comment>
<comment type="caution">
    <text evidence="11">The sequence shown here is derived from an EMBL/GenBank/DDBJ whole genome shotgun (WGS) entry which is preliminary data.</text>
</comment>
<feature type="repeat" description="TPR" evidence="8">
    <location>
        <begin position="227"/>
        <end position="260"/>
    </location>
</feature>
<dbReference type="Gene3D" id="3.40.50.2000">
    <property type="entry name" value="Glycogen Phosphorylase B"/>
    <property type="match status" value="1"/>
</dbReference>
<feature type="repeat" description="TPR" evidence="8">
    <location>
        <begin position="158"/>
        <end position="191"/>
    </location>
</feature>
<evidence type="ECO:0000256" key="2">
    <source>
        <dbReference type="ARBA" id="ARBA00005386"/>
    </source>
</evidence>
<evidence type="ECO:0000256" key="3">
    <source>
        <dbReference type="ARBA" id="ARBA00011970"/>
    </source>
</evidence>
<dbReference type="InterPro" id="IPR011990">
    <property type="entry name" value="TPR-like_helical_dom_sf"/>
</dbReference>
<evidence type="ECO:0000256" key="6">
    <source>
        <dbReference type="ARBA" id="ARBA00022737"/>
    </source>
</evidence>
<dbReference type="SUPFAM" id="SSF53756">
    <property type="entry name" value="UDP-Glycosyltransferase/glycogen phosphorylase"/>
    <property type="match status" value="1"/>
</dbReference>
<dbReference type="RefSeq" id="WP_143969512.1">
    <property type="nucleotide sequence ID" value="NZ_VJOO01000024.1"/>
</dbReference>
<dbReference type="Gene3D" id="3.40.50.11380">
    <property type="match status" value="1"/>
</dbReference>
<evidence type="ECO:0000313" key="12">
    <source>
        <dbReference type="Proteomes" id="UP000316388"/>
    </source>
</evidence>
<dbReference type="InterPro" id="IPR019734">
    <property type="entry name" value="TPR_rpt"/>
</dbReference>
<protein>
    <recommendedName>
        <fullName evidence="3">protein O-GlcNAc transferase</fullName>
        <ecNumber evidence="3">2.4.1.255</ecNumber>
    </recommendedName>
</protein>
<dbReference type="InterPro" id="IPR029489">
    <property type="entry name" value="OGT/SEC/SPY_C"/>
</dbReference>
<dbReference type="EMBL" id="VJOO01000024">
    <property type="protein sequence ID" value="TSE35704.1"/>
    <property type="molecule type" value="Genomic_DNA"/>
</dbReference>
<gene>
    <name evidence="11" type="primary">yrrB_2</name>
    <name evidence="11" type="ORF">Tfont_02215</name>
</gene>
<evidence type="ECO:0000256" key="7">
    <source>
        <dbReference type="ARBA" id="ARBA00022803"/>
    </source>
</evidence>
<dbReference type="Pfam" id="PF13432">
    <property type="entry name" value="TPR_16"/>
    <property type="match status" value="2"/>
</dbReference>